<dbReference type="Proteomes" id="UP000785613">
    <property type="component" value="Unassembled WGS sequence"/>
</dbReference>
<evidence type="ECO:0000259" key="2">
    <source>
        <dbReference type="Pfam" id="PF13451"/>
    </source>
</evidence>
<dbReference type="InterPro" id="IPR025306">
    <property type="entry name" value="Zn-bnd_dom_prob"/>
</dbReference>
<dbReference type="EMBL" id="VUYU01000007">
    <property type="protein sequence ID" value="NHZ34390.1"/>
    <property type="molecule type" value="Genomic_DNA"/>
</dbReference>
<name>A0ABX0LNK8_9BURK</name>
<dbReference type="Pfam" id="PF13451">
    <property type="entry name" value="zf_Tbcl"/>
    <property type="match status" value="1"/>
</dbReference>
<feature type="domain" description="Probable zinc-binding" evidence="2">
    <location>
        <begin position="60"/>
        <end position="105"/>
    </location>
</feature>
<proteinExistence type="predicted"/>
<comment type="caution">
    <text evidence="3">The sequence shown here is derived from an EMBL/GenBank/DDBJ whole genome shotgun (WGS) entry which is preliminary data.</text>
</comment>
<evidence type="ECO:0000313" key="3">
    <source>
        <dbReference type="EMBL" id="NHZ34390.1"/>
    </source>
</evidence>
<keyword evidence="4" id="KW-1185">Reference proteome</keyword>
<reference evidence="3 4" key="1">
    <citation type="submission" date="2019-09" db="EMBL/GenBank/DDBJ databases">
        <title>Taxonomy of Antarctic Massilia spp.: description of Massilia rubra sp. nov., Massilia aquatica sp. nov., Massilia mucilaginosa sp. nov., Massilia frigida sp. nov. isolated from streams, lakes and regoliths.</title>
        <authorList>
            <person name="Holochova P."/>
            <person name="Sedlacek I."/>
            <person name="Kralova S."/>
            <person name="Maslanova I."/>
            <person name="Busse H.-J."/>
            <person name="Stankova E."/>
            <person name="Vrbovska V."/>
            <person name="Kovarovic V."/>
            <person name="Bartak M."/>
            <person name="Svec P."/>
            <person name="Pantucek R."/>
        </authorList>
    </citation>
    <scope>NUCLEOTIDE SEQUENCE [LARGE SCALE GENOMIC DNA]</scope>
    <source>
        <strain evidence="3 4">CCM 8692</strain>
    </source>
</reference>
<evidence type="ECO:0000313" key="4">
    <source>
        <dbReference type="Proteomes" id="UP000785613"/>
    </source>
</evidence>
<organism evidence="3 4">
    <name type="scientific">Massilia rubra</name>
    <dbReference type="NCBI Taxonomy" id="2607910"/>
    <lineage>
        <taxon>Bacteria</taxon>
        <taxon>Pseudomonadati</taxon>
        <taxon>Pseudomonadota</taxon>
        <taxon>Betaproteobacteria</taxon>
        <taxon>Burkholderiales</taxon>
        <taxon>Oxalobacteraceae</taxon>
        <taxon>Telluria group</taxon>
        <taxon>Massilia</taxon>
    </lineage>
</organism>
<sequence length="172" mass="19062">MRAAGHAQRSAARNRGQAGVDALKKKKVASPLATAPAVPRQWSEKSQGSVAASFRTHYTDRAYRCHTCRKDVVFTAAEQKIAYEVKKTHIAVRRVLCEACWKESHVVAQKIAACEVRWAGSKHVLARDAEFLSAWSGLLLEHQHYGARENSAAKNMLRKLLDRAIGADAQNE</sequence>
<protein>
    <recommendedName>
        <fullName evidence="2">Probable zinc-binding domain-containing protein</fullName>
    </recommendedName>
</protein>
<accession>A0ABX0LNK8</accession>
<evidence type="ECO:0000256" key="1">
    <source>
        <dbReference type="SAM" id="MobiDB-lite"/>
    </source>
</evidence>
<gene>
    <name evidence="3" type="ORF">F0185_12430</name>
</gene>
<feature type="region of interest" description="Disordered" evidence="1">
    <location>
        <begin position="1"/>
        <end position="25"/>
    </location>
</feature>